<dbReference type="InterPro" id="IPR036390">
    <property type="entry name" value="WH_DNA-bd_sf"/>
</dbReference>
<evidence type="ECO:0000313" key="4">
    <source>
        <dbReference type="EMBL" id="EPF29295.1"/>
    </source>
</evidence>
<dbReference type="PANTHER" id="PTHR34580:SF1">
    <property type="entry name" value="PROTEIN PAFC"/>
    <property type="match status" value="1"/>
</dbReference>
<dbReference type="PANTHER" id="PTHR34580">
    <property type="match status" value="1"/>
</dbReference>
<dbReference type="AlphaFoldDB" id="A0AA87TFA1"/>
<dbReference type="InterPro" id="IPR057727">
    <property type="entry name" value="WCX_dom"/>
</dbReference>
<evidence type="ECO:0000259" key="3">
    <source>
        <dbReference type="PROSITE" id="PS51000"/>
    </source>
</evidence>
<reference evidence="4 5" key="1">
    <citation type="submission" date="2013-04" db="EMBL/GenBank/DDBJ databases">
        <title>The Genome Sequence of Treponema medium ATCC 700293.</title>
        <authorList>
            <consortium name="The Broad Institute Genomics Platform"/>
            <person name="Earl A."/>
            <person name="Ward D."/>
            <person name="Feldgarden M."/>
            <person name="Gevers D."/>
            <person name="Leonetti C."/>
            <person name="Blanton J.M."/>
            <person name="Dewhirst F.E."/>
            <person name="Izard J."/>
            <person name="Walker B."/>
            <person name="Young S."/>
            <person name="Zeng Q."/>
            <person name="Gargeya S."/>
            <person name="Fitzgerald M."/>
            <person name="Haas B."/>
            <person name="Abouelleil A."/>
            <person name="Allen A.W."/>
            <person name="Alvarado L."/>
            <person name="Arachchi H.M."/>
            <person name="Berlin A.M."/>
            <person name="Chapman S.B."/>
            <person name="Gainer-Dewar J."/>
            <person name="Goldberg J."/>
            <person name="Griggs A."/>
            <person name="Gujja S."/>
            <person name="Hansen M."/>
            <person name="Howarth C."/>
            <person name="Imamovic A."/>
            <person name="Ireland A."/>
            <person name="Larimer J."/>
            <person name="McCowan C."/>
            <person name="Murphy C."/>
            <person name="Pearson M."/>
            <person name="Poon T.W."/>
            <person name="Priest M."/>
            <person name="Roberts A."/>
            <person name="Saif S."/>
            <person name="Shea T."/>
            <person name="Sisk P."/>
            <person name="Sykes S."/>
            <person name="Wortman J."/>
            <person name="Nusbaum C."/>
            <person name="Birren B."/>
        </authorList>
    </citation>
    <scope>NUCLEOTIDE SEQUENCE [LARGE SCALE GENOMIC DNA]</scope>
    <source>
        <strain evidence="4 5">ATCC 700293</strain>
    </source>
</reference>
<accession>A0AA87TFA1</accession>
<proteinExistence type="predicted"/>
<keyword evidence="1" id="KW-0805">Transcription regulation</keyword>
<feature type="domain" description="HTH deoR-type" evidence="3">
    <location>
        <begin position="43"/>
        <end position="98"/>
    </location>
</feature>
<dbReference type="Pfam" id="PF08279">
    <property type="entry name" value="HTH_11"/>
    <property type="match status" value="1"/>
</dbReference>
<dbReference type="InterPro" id="IPR026881">
    <property type="entry name" value="WYL_dom"/>
</dbReference>
<evidence type="ECO:0000256" key="1">
    <source>
        <dbReference type="ARBA" id="ARBA00023015"/>
    </source>
</evidence>
<sequence>MAVAPCSSGVLAYQQHRSQNYTRMYGFDKGSAQRMSIEILSMKLERLLEIIIYLLNHEKVSAKYLAEYFKVSVRTIQRDMASIAEAGIPVYTLGGKYGGYAVLEHYKIKNLTVKNSEQQIIANALESLATSYTNESLNSLIKKYNAIIEKGDGQKVFWDFSVTKENKKVQDFNLLLEKAISDKKYIVFDYRNSEGKSSHICAEPLAIHYKWYAWYLFTYLKETKEYRTFKVARIQTLAISKETAAANHGDIQQRMREAELAYYKTCIDIEIVFSEAEIPLIEEYFPDSVIETLPSQKYKTHIRVPAKERLWKALLLSFGNAVTVVSPKDYQTELVKTAKSFLSNYDI</sequence>
<dbReference type="PIRSF" id="PIRSF016838">
    <property type="entry name" value="PafC"/>
    <property type="match status" value="1"/>
</dbReference>
<dbReference type="SUPFAM" id="SSF46785">
    <property type="entry name" value="Winged helix' DNA-binding domain"/>
    <property type="match status" value="1"/>
</dbReference>
<dbReference type="PROSITE" id="PS51000">
    <property type="entry name" value="HTH_DEOR_2"/>
    <property type="match status" value="1"/>
</dbReference>
<evidence type="ECO:0000313" key="5">
    <source>
        <dbReference type="Proteomes" id="UP000014634"/>
    </source>
</evidence>
<comment type="caution">
    <text evidence="4">The sequence shown here is derived from an EMBL/GenBank/DDBJ whole genome shotgun (WGS) entry which is preliminary data.</text>
</comment>
<organism evidence="4 5">
    <name type="scientific">Treponema medium ATCC 700293</name>
    <dbReference type="NCBI Taxonomy" id="1125700"/>
    <lineage>
        <taxon>Bacteria</taxon>
        <taxon>Pseudomonadati</taxon>
        <taxon>Spirochaetota</taxon>
        <taxon>Spirochaetia</taxon>
        <taxon>Spirochaetales</taxon>
        <taxon>Treponemataceae</taxon>
        <taxon>Treponema</taxon>
    </lineage>
</organism>
<dbReference type="InterPro" id="IPR036388">
    <property type="entry name" value="WH-like_DNA-bd_sf"/>
</dbReference>
<gene>
    <name evidence="4" type="ORF">HMPREF9195_00804</name>
</gene>
<evidence type="ECO:0000256" key="2">
    <source>
        <dbReference type="ARBA" id="ARBA00023163"/>
    </source>
</evidence>
<dbReference type="Proteomes" id="UP000014634">
    <property type="component" value="Unassembled WGS sequence"/>
</dbReference>
<dbReference type="Gene3D" id="1.10.10.10">
    <property type="entry name" value="Winged helix-like DNA-binding domain superfamily/Winged helix DNA-binding domain"/>
    <property type="match status" value="1"/>
</dbReference>
<dbReference type="InterPro" id="IPR013196">
    <property type="entry name" value="HTH_11"/>
</dbReference>
<dbReference type="PROSITE" id="PS52050">
    <property type="entry name" value="WYL"/>
    <property type="match status" value="1"/>
</dbReference>
<dbReference type="EMBL" id="ATFE01000005">
    <property type="protein sequence ID" value="EPF29295.1"/>
    <property type="molecule type" value="Genomic_DNA"/>
</dbReference>
<dbReference type="InterPro" id="IPR028349">
    <property type="entry name" value="PafC-like"/>
</dbReference>
<keyword evidence="2" id="KW-0804">Transcription</keyword>
<dbReference type="SMART" id="SM00420">
    <property type="entry name" value="HTH_DEOR"/>
    <property type="match status" value="1"/>
</dbReference>
<dbReference type="InterPro" id="IPR001034">
    <property type="entry name" value="DeoR_HTH"/>
</dbReference>
<dbReference type="Pfam" id="PF13280">
    <property type="entry name" value="WYL"/>
    <property type="match status" value="1"/>
</dbReference>
<name>A0AA87TFA1_TREMD</name>
<protein>
    <recommendedName>
        <fullName evidence="3">HTH deoR-type domain-containing protein</fullName>
    </recommendedName>
</protein>
<dbReference type="InterPro" id="IPR051534">
    <property type="entry name" value="CBASS_pafABC_assoc_protein"/>
</dbReference>
<dbReference type="GO" id="GO:0003700">
    <property type="term" value="F:DNA-binding transcription factor activity"/>
    <property type="evidence" value="ECO:0007669"/>
    <property type="project" value="InterPro"/>
</dbReference>
<dbReference type="Pfam" id="PF25583">
    <property type="entry name" value="WCX"/>
    <property type="match status" value="1"/>
</dbReference>